<dbReference type="Pfam" id="PF03054">
    <property type="entry name" value="tRNA_Me_trans"/>
    <property type="match status" value="1"/>
</dbReference>
<dbReference type="NCBIfam" id="NF001138">
    <property type="entry name" value="PRK00143.1"/>
    <property type="match status" value="1"/>
</dbReference>
<dbReference type="InterPro" id="IPR023382">
    <property type="entry name" value="MnmA-like_central_sf"/>
</dbReference>
<dbReference type="Gene3D" id="3.40.50.620">
    <property type="entry name" value="HUPs"/>
    <property type="match status" value="1"/>
</dbReference>
<evidence type="ECO:0000256" key="6">
    <source>
        <dbReference type="ARBA" id="ARBA00022884"/>
    </source>
</evidence>
<evidence type="ECO:0000313" key="12">
    <source>
        <dbReference type="Proteomes" id="UP000176431"/>
    </source>
</evidence>
<dbReference type="Proteomes" id="UP000176431">
    <property type="component" value="Unassembled WGS sequence"/>
</dbReference>
<keyword evidence="9" id="KW-0963">Cytoplasm</keyword>
<dbReference type="PROSITE" id="PS50206">
    <property type="entry name" value="RHODANESE_3"/>
    <property type="match status" value="1"/>
</dbReference>
<dbReference type="InterPro" id="IPR046884">
    <property type="entry name" value="MnmA-like_central"/>
</dbReference>
<dbReference type="Pfam" id="PF20258">
    <property type="entry name" value="tRNA_Me_trans_C"/>
    <property type="match status" value="1"/>
</dbReference>
<name>A0A1F5B2M1_9BACT</name>
<keyword evidence="3 9" id="KW-0819">tRNA processing</keyword>
<feature type="site" description="Interaction with tRNA" evidence="9">
    <location>
        <position position="369"/>
    </location>
</feature>
<proteinExistence type="inferred from homology"/>
<dbReference type="Gene3D" id="2.40.30.10">
    <property type="entry name" value="Translation factors"/>
    <property type="match status" value="1"/>
</dbReference>
<evidence type="ECO:0000256" key="3">
    <source>
        <dbReference type="ARBA" id="ARBA00022694"/>
    </source>
</evidence>
<feature type="region of interest" description="Interaction with tRNA" evidence="9">
    <location>
        <begin position="328"/>
        <end position="329"/>
    </location>
</feature>
<keyword evidence="1 9" id="KW-0820">tRNA-binding</keyword>
<feature type="binding site" evidence="9">
    <location>
        <position position="120"/>
    </location>
    <ligand>
        <name>ATP</name>
        <dbReference type="ChEBI" id="CHEBI:30616"/>
    </ligand>
</feature>
<evidence type="ECO:0000256" key="2">
    <source>
        <dbReference type="ARBA" id="ARBA00022679"/>
    </source>
</evidence>
<dbReference type="GO" id="GO:0000049">
    <property type="term" value="F:tRNA binding"/>
    <property type="evidence" value="ECO:0007669"/>
    <property type="project" value="UniProtKB-KW"/>
</dbReference>
<keyword evidence="7" id="KW-1015">Disulfide bond</keyword>
<evidence type="ECO:0000313" key="11">
    <source>
        <dbReference type="EMBL" id="OGD24862.1"/>
    </source>
</evidence>
<protein>
    <recommendedName>
        <fullName evidence="9">tRNA-specific 2-thiouridylase MnmA</fullName>
        <ecNumber evidence="9">2.8.1.13</ecNumber>
    </recommendedName>
</protein>
<dbReference type="InterPro" id="IPR001763">
    <property type="entry name" value="Rhodanese-like_dom"/>
</dbReference>
<accession>A0A1F5B2M1</accession>
<dbReference type="GO" id="GO:0103016">
    <property type="term" value="F:tRNA-uridine 2-sulfurtransferase activity"/>
    <property type="evidence" value="ECO:0007669"/>
    <property type="project" value="UniProtKB-EC"/>
</dbReference>
<dbReference type="NCBIfam" id="TIGR00420">
    <property type="entry name" value="trmU"/>
    <property type="match status" value="1"/>
</dbReference>
<comment type="function">
    <text evidence="9">Catalyzes the 2-thiolation of uridine at the wobble position (U34) of tRNA, leading to the formation of s(2)U34.</text>
</comment>
<evidence type="ECO:0000256" key="5">
    <source>
        <dbReference type="ARBA" id="ARBA00022840"/>
    </source>
</evidence>
<comment type="catalytic activity">
    <reaction evidence="8 9">
        <text>S-sulfanyl-L-cysteinyl-[protein] + uridine(34) in tRNA + AH2 + ATP = 2-thiouridine(34) in tRNA + L-cysteinyl-[protein] + A + AMP + diphosphate + H(+)</text>
        <dbReference type="Rhea" id="RHEA:47032"/>
        <dbReference type="Rhea" id="RHEA-COMP:10131"/>
        <dbReference type="Rhea" id="RHEA-COMP:11726"/>
        <dbReference type="Rhea" id="RHEA-COMP:11727"/>
        <dbReference type="Rhea" id="RHEA-COMP:11728"/>
        <dbReference type="ChEBI" id="CHEBI:13193"/>
        <dbReference type="ChEBI" id="CHEBI:15378"/>
        <dbReference type="ChEBI" id="CHEBI:17499"/>
        <dbReference type="ChEBI" id="CHEBI:29950"/>
        <dbReference type="ChEBI" id="CHEBI:30616"/>
        <dbReference type="ChEBI" id="CHEBI:33019"/>
        <dbReference type="ChEBI" id="CHEBI:61963"/>
        <dbReference type="ChEBI" id="CHEBI:65315"/>
        <dbReference type="ChEBI" id="CHEBI:87170"/>
        <dbReference type="ChEBI" id="CHEBI:456215"/>
        <dbReference type="EC" id="2.8.1.13"/>
    </reaction>
</comment>
<feature type="region of interest" description="Interaction with tRNA" evidence="9">
    <location>
        <begin position="166"/>
        <end position="168"/>
    </location>
</feature>
<dbReference type="EMBL" id="MEYK01000031">
    <property type="protein sequence ID" value="OGD24862.1"/>
    <property type="molecule type" value="Genomic_DNA"/>
</dbReference>
<dbReference type="InterPro" id="IPR004506">
    <property type="entry name" value="MnmA-like"/>
</dbReference>
<keyword evidence="4 9" id="KW-0547">Nucleotide-binding</keyword>
<dbReference type="InterPro" id="IPR014729">
    <property type="entry name" value="Rossmann-like_a/b/a_fold"/>
</dbReference>
<dbReference type="GO" id="GO:0002143">
    <property type="term" value="P:tRNA wobble position uridine thiolation"/>
    <property type="evidence" value="ECO:0007669"/>
    <property type="project" value="TreeGrafter"/>
</dbReference>
<sequence length="387" mass="43411">MGKQKKIFCAMSGGVDSSVAALLLKQKGFNVVGVYMKGWSLTGCAQEDATDARRVAGVLGIPSYVFDFENEFKKAVVDYMVNEYAAGRTPNPDVMCNREIKFGLFLKRALALGADYIATGHYVRLWRKFPISNFQFLNKSKIENLNIENSLKIENCKLKIAKDLNKDQSYFLWTLTQKQLKYCLFPVGDYTKPRIRALAKKYKLPTAEKPDSQGVCFVGEIDVAGFLKKKIGKNPGPIKDLNGKIIGAHDGAVFYTIGQRRGIGIKGSLPGEQGKIYYVAAKDLKTNTIFVAEGKDENLFANKLTVKNINWISNKAPKLPLKCLARIRYRQPLQEARIMKHETHNMKHDSRFTFQVLFDKPQRAITPGQSAVFYNIKGEMLGGGIID</sequence>
<dbReference type="GO" id="GO:0005737">
    <property type="term" value="C:cytoplasm"/>
    <property type="evidence" value="ECO:0007669"/>
    <property type="project" value="UniProtKB-SubCell"/>
</dbReference>
<comment type="caution">
    <text evidence="11">The sequence shown here is derived from an EMBL/GenBank/DDBJ whole genome shotgun (WGS) entry which is preliminary data.</text>
</comment>
<comment type="subcellular location">
    <subcellularLocation>
        <location evidence="9">Cytoplasm</location>
    </subcellularLocation>
</comment>
<keyword evidence="2 9" id="KW-0808">Transferase</keyword>
<dbReference type="InterPro" id="IPR046885">
    <property type="entry name" value="MnmA-like_C"/>
</dbReference>
<feature type="domain" description="Rhodanese" evidence="10">
    <location>
        <begin position="7"/>
        <end position="50"/>
    </location>
</feature>
<dbReference type="AlphaFoldDB" id="A0A1F5B2M1"/>
<dbReference type="Gene3D" id="2.30.30.280">
    <property type="entry name" value="Adenine nucleotide alpha hydrolases-like domains"/>
    <property type="match status" value="1"/>
</dbReference>
<evidence type="ECO:0000256" key="7">
    <source>
        <dbReference type="ARBA" id="ARBA00023157"/>
    </source>
</evidence>
<feature type="site" description="Interaction with tRNA" evidence="9">
    <location>
        <position position="121"/>
    </location>
</feature>
<dbReference type="FunFam" id="2.30.30.280:FF:000001">
    <property type="entry name" value="tRNA-specific 2-thiouridylase MnmA"/>
    <property type="match status" value="1"/>
</dbReference>
<feature type="binding site" evidence="9">
    <location>
        <begin position="10"/>
        <end position="17"/>
    </location>
    <ligand>
        <name>ATP</name>
        <dbReference type="ChEBI" id="CHEBI:30616"/>
    </ligand>
</feature>
<comment type="caution">
    <text evidence="9">Lacks conserved residue(s) required for the propagation of feature annotation.</text>
</comment>
<dbReference type="Pfam" id="PF20259">
    <property type="entry name" value="tRNA_Me_trans_M"/>
    <property type="match status" value="1"/>
</dbReference>
<feature type="active site" description="Cysteine persulfide intermediate" evidence="9">
    <location>
        <position position="216"/>
    </location>
</feature>
<reference evidence="11 12" key="1">
    <citation type="journal article" date="2016" name="Nat. Commun.">
        <title>Thousands of microbial genomes shed light on interconnected biogeochemical processes in an aquifer system.</title>
        <authorList>
            <person name="Anantharaman K."/>
            <person name="Brown C.T."/>
            <person name="Hug L.A."/>
            <person name="Sharon I."/>
            <person name="Castelle C.J."/>
            <person name="Probst A.J."/>
            <person name="Thomas B.C."/>
            <person name="Singh A."/>
            <person name="Wilkins M.J."/>
            <person name="Karaoz U."/>
            <person name="Brodie E.L."/>
            <person name="Williams K.H."/>
            <person name="Hubbard S.S."/>
            <person name="Banfield J.F."/>
        </authorList>
    </citation>
    <scope>NUCLEOTIDE SEQUENCE [LARGE SCALE GENOMIC DNA]</scope>
</reference>
<feature type="region of interest" description="Interaction with target base in tRNA" evidence="9">
    <location>
        <begin position="91"/>
        <end position="93"/>
    </location>
</feature>
<dbReference type="PANTHER" id="PTHR11933:SF5">
    <property type="entry name" value="MITOCHONDRIAL TRNA-SPECIFIC 2-THIOURIDYLASE 1"/>
    <property type="match status" value="1"/>
</dbReference>
<dbReference type="HAMAP" id="MF_00144">
    <property type="entry name" value="tRNA_thiouridyl_MnmA"/>
    <property type="match status" value="1"/>
</dbReference>
<feature type="binding site" evidence="9">
    <location>
        <position position="36"/>
    </location>
    <ligand>
        <name>ATP</name>
        <dbReference type="ChEBI" id="CHEBI:30616"/>
    </ligand>
</feature>
<dbReference type="GO" id="GO:0005524">
    <property type="term" value="F:ATP binding"/>
    <property type="evidence" value="ECO:0007669"/>
    <property type="project" value="UniProtKB-KW"/>
</dbReference>
<dbReference type="EC" id="2.8.1.13" evidence="9"/>
<dbReference type="CDD" id="cd01998">
    <property type="entry name" value="MnmA_TRMU-like"/>
    <property type="match status" value="1"/>
</dbReference>
<evidence type="ECO:0000256" key="1">
    <source>
        <dbReference type="ARBA" id="ARBA00022555"/>
    </source>
</evidence>
<evidence type="ECO:0000256" key="8">
    <source>
        <dbReference type="ARBA" id="ARBA00051542"/>
    </source>
</evidence>
<keyword evidence="6 9" id="KW-0694">RNA-binding</keyword>
<evidence type="ECO:0000256" key="4">
    <source>
        <dbReference type="ARBA" id="ARBA00022741"/>
    </source>
</evidence>
<dbReference type="SUPFAM" id="SSF52402">
    <property type="entry name" value="Adenine nucleotide alpha hydrolases-like"/>
    <property type="match status" value="1"/>
</dbReference>
<gene>
    <name evidence="9" type="primary">mnmA</name>
    <name evidence="11" type="ORF">A2819_00545</name>
</gene>
<evidence type="ECO:0000256" key="9">
    <source>
        <dbReference type="HAMAP-Rule" id="MF_00144"/>
    </source>
</evidence>
<organism evidence="11 12">
    <name type="scientific">Candidatus Azambacteria bacterium RIFCSPHIGHO2_01_FULL_40_24</name>
    <dbReference type="NCBI Taxonomy" id="1797301"/>
    <lineage>
        <taxon>Bacteria</taxon>
        <taxon>Candidatus Azamiibacteriota</taxon>
    </lineage>
</organism>
<feature type="active site" description="Nucleophile" evidence="9">
    <location>
        <position position="96"/>
    </location>
</feature>
<dbReference type="PANTHER" id="PTHR11933">
    <property type="entry name" value="TRNA 5-METHYLAMINOMETHYL-2-THIOURIDYLATE -METHYLTRANSFERASE"/>
    <property type="match status" value="1"/>
</dbReference>
<evidence type="ECO:0000259" key="10">
    <source>
        <dbReference type="PROSITE" id="PS50206"/>
    </source>
</evidence>
<keyword evidence="5 9" id="KW-0067">ATP-binding</keyword>
<comment type="similarity">
    <text evidence="9">Belongs to the MnmA/TRMU family.</text>
</comment>